<sequence>MSSNNLWFNMVAGAILATGLGIMGLRTLGDMVYANNQEAVGFPVEVAEAPAGGAAADAGPELMPDWGTLLADPAKTAELVAQGDKLHKVCSSCHNVEPGSANKTGPSLYEVFGRTAGTHGGFAYSDAMKAYGKAWDYDGLYNFLKAPKTYIKGTAMSYAGMGKSSDRVAVVAYLRSLAPSPAALPAPDPTRDPAQAAAAAAAAAAPADGAAAPADGAAPAATDAAAAPAAPK</sequence>
<dbReference type="InterPro" id="IPR002327">
    <property type="entry name" value="Cyt_c_1A/1B"/>
</dbReference>
<evidence type="ECO:0000313" key="9">
    <source>
        <dbReference type="EMBL" id="GBF56766.1"/>
    </source>
</evidence>
<proteinExistence type="predicted"/>
<keyword evidence="1" id="KW-0813">Transport</keyword>
<evidence type="ECO:0000256" key="2">
    <source>
        <dbReference type="ARBA" id="ARBA00022617"/>
    </source>
</evidence>
<evidence type="ECO:0000256" key="6">
    <source>
        <dbReference type="PROSITE-ProRule" id="PRU00433"/>
    </source>
</evidence>
<dbReference type="OrthoDB" id="9805828at2"/>
<feature type="transmembrane region" description="Helical" evidence="7">
    <location>
        <begin position="6"/>
        <end position="25"/>
    </location>
</feature>
<comment type="caution">
    <text evidence="9">The sequence shown here is derived from an EMBL/GenBank/DDBJ whole genome shotgun (WGS) entry which is preliminary data.</text>
</comment>
<gene>
    <name evidence="9" type="ORF">PbB2_00423</name>
</gene>
<dbReference type="GO" id="GO:0046872">
    <property type="term" value="F:metal ion binding"/>
    <property type="evidence" value="ECO:0007669"/>
    <property type="project" value="UniProtKB-KW"/>
</dbReference>
<keyword evidence="4" id="KW-0249">Electron transport</keyword>
<dbReference type="InterPro" id="IPR009056">
    <property type="entry name" value="Cyt_c-like_dom"/>
</dbReference>
<protein>
    <submittedName>
        <fullName evidence="9">Cytochrome c2</fullName>
    </submittedName>
</protein>
<dbReference type="Pfam" id="PF00034">
    <property type="entry name" value="Cytochrom_C"/>
    <property type="match status" value="1"/>
</dbReference>
<feature type="domain" description="Cytochrome c" evidence="8">
    <location>
        <begin position="78"/>
        <end position="178"/>
    </location>
</feature>
<dbReference type="GO" id="GO:0009055">
    <property type="term" value="F:electron transfer activity"/>
    <property type="evidence" value="ECO:0007669"/>
    <property type="project" value="InterPro"/>
</dbReference>
<dbReference type="RefSeq" id="WP_108983620.1">
    <property type="nucleotide sequence ID" value="NZ_BFBR01000001.1"/>
</dbReference>
<keyword evidence="5 6" id="KW-0408">Iron</keyword>
<reference evidence="9 10" key="1">
    <citation type="journal article" date="2018" name="Genome Announc.">
        <title>Draft Genome Sequence of "Candidatus Phycosocius bacilliformis," an Alphaproteobacterial Ectosymbiont of the Hydrocarbon-Producing Green Alga Botryococcus braunii.</title>
        <authorList>
            <person name="Tanabe Y."/>
            <person name="Yamaguchi H."/>
            <person name="Watanabe M.M."/>
        </authorList>
    </citation>
    <scope>NUCLEOTIDE SEQUENCE [LARGE SCALE GENOMIC DNA]</scope>
    <source>
        <strain evidence="9 10">BOTRYCO-2</strain>
    </source>
</reference>
<keyword evidence="10" id="KW-1185">Reference proteome</keyword>
<dbReference type="Proteomes" id="UP000245086">
    <property type="component" value="Unassembled WGS sequence"/>
</dbReference>
<evidence type="ECO:0000256" key="5">
    <source>
        <dbReference type="ARBA" id="ARBA00023004"/>
    </source>
</evidence>
<keyword evidence="7" id="KW-1133">Transmembrane helix</keyword>
<accession>A0A2P2E6T1</accession>
<keyword evidence="7" id="KW-0472">Membrane</keyword>
<dbReference type="PANTHER" id="PTHR11961">
    <property type="entry name" value="CYTOCHROME C"/>
    <property type="match status" value="1"/>
</dbReference>
<name>A0A2P2E6T1_9PROT</name>
<dbReference type="PROSITE" id="PS51007">
    <property type="entry name" value="CYTC"/>
    <property type="match status" value="1"/>
</dbReference>
<dbReference type="Gene3D" id="1.10.760.10">
    <property type="entry name" value="Cytochrome c-like domain"/>
    <property type="match status" value="1"/>
</dbReference>
<dbReference type="PRINTS" id="PR00604">
    <property type="entry name" value="CYTCHRMECIAB"/>
</dbReference>
<evidence type="ECO:0000256" key="7">
    <source>
        <dbReference type="SAM" id="Phobius"/>
    </source>
</evidence>
<dbReference type="SUPFAM" id="SSF46626">
    <property type="entry name" value="Cytochrome c"/>
    <property type="match status" value="1"/>
</dbReference>
<dbReference type="InterPro" id="IPR036909">
    <property type="entry name" value="Cyt_c-like_dom_sf"/>
</dbReference>
<keyword evidence="3 6" id="KW-0479">Metal-binding</keyword>
<dbReference type="EMBL" id="BFBR01000001">
    <property type="protein sequence ID" value="GBF56766.1"/>
    <property type="molecule type" value="Genomic_DNA"/>
</dbReference>
<dbReference type="AlphaFoldDB" id="A0A2P2E6T1"/>
<keyword evidence="7" id="KW-0812">Transmembrane</keyword>
<evidence type="ECO:0000256" key="1">
    <source>
        <dbReference type="ARBA" id="ARBA00022448"/>
    </source>
</evidence>
<evidence type="ECO:0000259" key="8">
    <source>
        <dbReference type="PROSITE" id="PS51007"/>
    </source>
</evidence>
<organism evidence="9 10">
    <name type="scientific">Candidatus Phycosocius bacilliformis</name>
    <dbReference type="NCBI Taxonomy" id="1445552"/>
    <lineage>
        <taxon>Bacteria</taxon>
        <taxon>Pseudomonadati</taxon>
        <taxon>Pseudomonadota</taxon>
        <taxon>Alphaproteobacteria</taxon>
        <taxon>Caulobacterales</taxon>
        <taxon>Caulobacterales incertae sedis</taxon>
        <taxon>Candidatus Phycosocius</taxon>
    </lineage>
</organism>
<evidence type="ECO:0000313" key="10">
    <source>
        <dbReference type="Proteomes" id="UP000245086"/>
    </source>
</evidence>
<keyword evidence="2 6" id="KW-0349">Heme</keyword>
<evidence type="ECO:0000256" key="4">
    <source>
        <dbReference type="ARBA" id="ARBA00022982"/>
    </source>
</evidence>
<evidence type="ECO:0000256" key="3">
    <source>
        <dbReference type="ARBA" id="ARBA00022723"/>
    </source>
</evidence>
<dbReference type="GO" id="GO:0020037">
    <property type="term" value="F:heme binding"/>
    <property type="evidence" value="ECO:0007669"/>
    <property type="project" value="InterPro"/>
</dbReference>